<name>A0A1E5UC65_9FLAO</name>
<comment type="caution">
    <text evidence="2">The sequence shown here is derived from an EMBL/GenBank/DDBJ whole genome shotgun (WGS) entry which is preliminary data.</text>
</comment>
<dbReference type="OrthoDB" id="1271983at2"/>
<feature type="signal peptide" evidence="1">
    <location>
        <begin position="1"/>
        <end position="19"/>
    </location>
</feature>
<dbReference type="EMBL" id="MKGI01000077">
    <property type="protein sequence ID" value="OEL10440.1"/>
    <property type="molecule type" value="Genomic_DNA"/>
</dbReference>
<dbReference type="Proteomes" id="UP000095601">
    <property type="component" value="Unassembled WGS sequence"/>
</dbReference>
<reference evidence="2 3" key="1">
    <citation type="submission" date="2016-09" db="EMBL/GenBank/DDBJ databases">
        <authorList>
            <person name="Capua I."/>
            <person name="De Benedictis P."/>
            <person name="Joannis T."/>
            <person name="Lombin L.H."/>
            <person name="Cattoli G."/>
        </authorList>
    </citation>
    <scope>NUCLEOTIDE SEQUENCE [LARGE SCALE GENOMIC DNA]</scope>
    <source>
        <strain evidence="2 3">NRS-1</strain>
    </source>
</reference>
<evidence type="ECO:0000256" key="1">
    <source>
        <dbReference type="SAM" id="SignalP"/>
    </source>
</evidence>
<dbReference type="PROSITE" id="PS51257">
    <property type="entry name" value="PROKAR_LIPOPROTEIN"/>
    <property type="match status" value="1"/>
</dbReference>
<dbReference type="AlphaFoldDB" id="A0A1E5UC65"/>
<dbReference type="KEGG" id="cnr:EB819_12165"/>
<dbReference type="STRING" id="237258.SAMN04489756_10865"/>
<gene>
    <name evidence="2" type="ORF">BHF72_0532</name>
</gene>
<evidence type="ECO:0000313" key="2">
    <source>
        <dbReference type="EMBL" id="OEL10440.1"/>
    </source>
</evidence>
<sequence length="295" mass="31478">MKIKHFWLALVSLFIISCAPETSSFLGLDSTGGGNGNGGGTGSGGGTGTTGTKVLAKINTFDDNGDPFSFSFTYANKAISKITTSDNSYTSIISYNNGKISKVVSVLVDAETSEDVTITSIVSYNATGNIAKVEATEVTKLSGTLINTTQKVSTYVYNAANQVAKVTQEYSMAGISTQTGIFEYTYSGKNLTKMVFTTKLSLGQIPDVIVTTNFSGYDNKISPTSTLGNNYNEFSMSEKGLGVYGMSNNFTKVEMTESMMGTTTTETVSYTYDSQNYATSMTVSGEKSTFEYMSL</sequence>
<accession>A0A1E5UC65</accession>
<keyword evidence="3" id="KW-1185">Reference proteome</keyword>
<keyword evidence="1" id="KW-0732">Signal</keyword>
<proteinExistence type="predicted"/>
<organism evidence="2 3">
    <name type="scientific">Cloacibacterium normanense</name>
    <dbReference type="NCBI Taxonomy" id="237258"/>
    <lineage>
        <taxon>Bacteria</taxon>
        <taxon>Pseudomonadati</taxon>
        <taxon>Bacteroidota</taxon>
        <taxon>Flavobacteriia</taxon>
        <taxon>Flavobacteriales</taxon>
        <taxon>Weeksellaceae</taxon>
    </lineage>
</organism>
<protein>
    <submittedName>
        <fullName evidence="2">Putative lipoprotein</fullName>
    </submittedName>
</protein>
<keyword evidence="2" id="KW-0449">Lipoprotein</keyword>
<dbReference type="RefSeq" id="WP_069800109.1">
    <property type="nucleotide sequence ID" value="NZ_CP034157.1"/>
</dbReference>
<feature type="chain" id="PRO_5009186809" evidence="1">
    <location>
        <begin position="20"/>
        <end position="295"/>
    </location>
</feature>
<evidence type="ECO:0000313" key="3">
    <source>
        <dbReference type="Proteomes" id="UP000095601"/>
    </source>
</evidence>